<dbReference type="AlphaFoldDB" id="X1MSH0"/>
<evidence type="ECO:0000313" key="1">
    <source>
        <dbReference type="EMBL" id="GAI34607.1"/>
    </source>
</evidence>
<gene>
    <name evidence="1" type="ORF">S06H3_43803</name>
</gene>
<dbReference type="EMBL" id="BARV01027196">
    <property type="protein sequence ID" value="GAI34607.1"/>
    <property type="molecule type" value="Genomic_DNA"/>
</dbReference>
<reference evidence="1" key="1">
    <citation type="journal article" date="2014" name="Front. Microbiol.">
        <title>High frequency of phylogenetically diverse reductive dehalogenase-homologous genes in deep subseafloor sedimentary metagenomes.</title>
        <authorList>
            <person name="Kawai M."/>
            <person name="Futagami T."/>
            <person name="Toyoda A."/>
            <person name="Takaki Y."/>
            <person name="Nishi S."/>
            <person name="Hori S."/>
            <person name="Arai W."/>
            <person name="Tsubouchi T."/>
            <person name="Morono Y."/>
            <person name="Uchiyama I."/>
            <person name="Ito T."/>
            <person name="Fujiyama A."/>
            <person name="Inagaki F."/>
            <person name="Takami H."/>
        </authorList>
    </citation>
    <scope>NUCLEOTIDE SEQUENCE</scope>
    <source>
        <strain evidence="1">Expedition CK06-06</strain>
    </source>
</reference>
<evidence type="ECO:0008006" key="2">
    <source>
        <dbReference type="Google" id="ProtNLM"/>
    </source>
</evidence>
<protein>
    <recommendedName>
        <fullName evidence="2">Carrier domain-containing protein</fullName>
    </recommendedName>
</protein>
<dbReference type="InterPro" id="IPR036736">
    <property type="entry name" value="ACP-like_sf"/>
</dbReference>
<name>X1MSH0_9ZZZZ</name>
<proteinExistence type="predicted"/>
<accession>X1MSH0</accession>
<sequence length="99" mass="11298">MKEKIKNIILDSLKEFNEEKGEDEALEISKDTILLDKKGNLDSLDFVTLVVIIESNIFNKLSKNITIVSEKAFSKKYSPFKNVGSLTEFIVELLESEEQ</sequence>
<dbReference type="Gene3D" id="1.10.1200.10">
    <property type="entry name" value="ACP-like"/>
    <property type="match status" value="1"/>
</dbReference>
<comment type="caution">
    <text evidence="1">The sequence shown here is derived from an EMBL/GenBank/DDBJ whole genome shotgun (WGS) entry which is preliminary data.</text>
</comment>
<organism evidence="1">
    <name type="scientific">marine sediment metagenome</name>
    <dbReference type="NCBI Taxonomy" id="412755"/>
    <lineage>
        <taxon>unclassified sequences</taxon>
        <taxon>metagenomes</taxon>
        <taxon>ecological metagenomes</taxon>
    </lineage>
</organism>